<reference evidence="2" key="1">
    <citation type="journal article" date="2020" name="Nature">
        <title>Giant virus diversity and host interactions through global metagenomics.</title>
        <authorList>
            <person name="Schulz F."/>
            <person name="Roux S."/>
            <person name="Paez-Espino D."/>
            <person name="Jungbluth S."/>
            <person name="Walsh D.A."/>
            <person name="Denef V.J."/>
            <person name="McMahon K.D."/>
            <person name="Konstantinidis K.T."/>
            <person name="Eloe-Fadrosh E.A."/>
            <person name="Kyrpides N.C."/>
            <person name="Woyke T."/>
        </authorList>
    </citation>
    <scope>NUCLEOTIDE SEQUENCE</scope>
    <source>
        <strain evidence="2">GVMAG-M-3300023179-114</strain>
    </source>
</reference>
<feature type="region of interest" description="Disordered" evidence="1">
    <location>
        <begin position="252"/>
        <end position="279"/>
    </location>
</feature>
<organism evidence="2">
    <name type="scientific">viral metagenome</name>
    <dbReference type="NCBI Taxonomy" id="1070528"/>
    <lineage>
        <taxon>unclassified sequences</taxon>
        <taxon>metagenomes</taxon>
        <taxon>organismal metagenomes</taxon>
    </lineage>
</organism>
<evidence type="ECO:0000313" key="2">
    <source>
        <dbReference type="EMBL" id="QHT22951.1"/>
    </source>
</evidence>
<dbReference type="EMBL" id="MN739722">
    <property type="protein sequence ID" value="QHT22951.1"/>
    <property type="molecule type" value="Genomic_DNA"/>
</dbReference>
<evidence type="ECO:0000256" key="1">
    <source>
        <dbReference type="SAM" id="MobiDB-lite"/>
    </source>
</evidence>
<accession>A0A6C0E2W2</accession>
<dbReference type="SUPFAM" id="SSF52540">
    <property type="entry name" value="P-loop containing nucleoside triphosphate hydrolases"/>
    <property type="match status" value="1"/>
</dbReference>
<name>A0A6C0E2W2_9ZZZZ</name>
<protein>
    <submittedName>
        <fullName evidence="2">Uncharacterized protein</fullName>
    </submittedName>
</protein>
<sequence>MNLELKKFDMKSISFKPNEAKGPVVVLIGRRDTGKSFLVRDLLFYHQDIPVGTVISGTEEGNGFYGKLVPKLFIHNEYNTVIIENILKRQKQVLKQIKKEMETFKKSAIDPRTFVILDDCLFDATWSRDKLMRLLFMNGRHWKIMLIITMQYPLGIPPTLRTNIDYVFILREPYIANRKRIYENYAGMFPTFESFCQVMDQCTENYECLVINNNSKSNKLQEQVFWYKADSHNDFKLGSKEYWEMSKQIASDDEDDQYDPNNVKKRGSGPKISVKKTKW</sequence>
<proteinExistence type="predicted"/>
<dbReference type="InterPro" id="IPR027417">
    <property type="entry name" value="P-loop_NTPase"/>
</dbReference>
<feature type="compositionally biased region" description="Basic residues" evidence="1">
    <location>
        <begin position="263"/>
        <end position="279"/>
    </location>
</feature>
<dbReference type="Gene3D" id="3.40.50.300">
    <property type="entry name" value="P-loop containing nucleotide triphosphate hydrolases"/>
    <property type="match status" value="1"/>
</dbReference>
<dbReference type="AlphaFoldDB" id="A0A6C0E2W2"/>